<name>A0A4Y7SLI2_COPMI</name>
<comment type="caution">
    <text evidence="2">The sequence shown here is derived from an EMBL/GenBank/DDBJ whole genome shotgun (WGS) entry which is preliminary data.</text>
</comment>
<feature type="compositionally biased region" description="Basic residues" evidence="1">
    <location>
        <begin position="65"/>
        <end position="109"/>
    </location>
</feature>
<feature type="compositionally biased region" description="Basic residues" evidence="1">
    <location>
        <begin position="123"/>
        <end position="150"/>
    </location>
</feature>
<feature type="compositionally biased region" description="Basic and acidic residues" evidence="1">
    <location>
        <begin position="1"/>
        <end position="27"/>
    </location>
</feature>
<dbReference type="EMBL" id="QPFP01000086">
    <property type="protein sequence ID" value="TEB22743.1"/>
    <property type="molecule type" value="Genomic_DNA"/>
</dbReference>
<gene>
    <name evidence="2" type="ORF">FA13DRAFT_1640895</name>
</gene>
<feature type="region of interest" description="Disordered" evidence="1">
    <location>
        <begin position="1"/>
        <end position="157"/>
    </location>
</feature>
<proteinExistence type="predicted"/>
<feature type="compositionally biased region" description="Basic and acidic residues" evidence="1">
    <location>
        <begin position="40"/>
        <end position="56"/>
    </location>
</feature>
<organism evidence="2 3">
    <name type="scientific">Coprinellus micaceus</name>
    <name type="common">Glistening ink-cap mushroom</name>
    <name type="synonym">Coprinus micaceus</name>
    <dbReference type="NCBI Taxonomy" id="71717"/>
    <lineage>
        <taxon>Eukaryota</taxon>
        <taxon>Fungi</taxon>
        <taxon>Dikarya</taxon>
        <taxon>Basidiomycota</taxon>
        <taxon>Agaricomycotina</taxon>
        <taxon>Agaricomycetes</taxon>
        <taxon>Agaricomycetidae</taxon>
        <taxon>Agaricales</taxon>
        <taxon>Agaricineae</taxon>
        <taxon>Psathyrellaceae</taxon>
        <taxon>Coprinellus</taxon>
    </lineage>
</organism>
<keyword evidence="3" id="KW-1185">Reference proteome</keyword>
<sequence length="309" mass="36903">MPEHNRRSPEPRRQRDGEGEDKYDRRGGPSSSSRHHDHHRDRDYHRGRSASRDRARSRSPSVGRSRNKPRRSRSRSRSRERGKRRSRSRSHSRERRSEKRRRRGSRSRSRSPSSSSDSSDSHSRRKKDRKKEKKREKKRGKKEKKGKKKEKGSSSHWGKYGIITEIDIIHKRDEFNAWLLEERKINPETISRDLERKEFTRFVEDFNTATLPHDKYYNMEAHERRMQALRAGEYLPPTDDIYDFEADLKAVKSAHKKKAEEPDTYLSREQLQELRKVQQERTEISRMKLLGMDIKQSHGVRMDGSTFDE</sequence>
<dbReference type="PANTHER" id="PTHR34689">
    <property type="entry name" value="NUCLEIC ACID-BINDING PROTEIN"/>
    <property type="match status" value="1"/>
</dbReference>
<dbReference type="STRING" id="71717.A0A4Y7SLI2"/>
<dbReference type="OrthoDB" id="2538345at2759"/>
<dbReference type="PANTHER" id="PTHR34689:SF1">
    <property type="entry name" value="NUCLEIC ACID-BINDING PROTEIN"/>
    <property type="match status" value="1"/>
</dbReference>
<reference evidence="2 3" key="1">
    <citation type="journal article" date="2019" name="Nat. Ecol. Evol.">
        <title>Megaphylogeny resolves global patterns of mushroom evolution.</title>
        <authorList>
            <person name="Varga T."/>
            <person name="Krizsan K."/>
            <person name="Foldi C."/>
            <person name="Dima B."/>
            <person name="Sanchez-Garcia M."/>
            <person name="Sanchez-Ramirez S."/>
            <person name="Szollosi G.J."/>
            <person name="Szarkandi J.G."/>
            <person name="Papp V."/>
            <person name="Albert L."/>
            <person name="Andreopoulos W."/>
            <person name="Angelini C."/>
            <person name="Antonin V."/>
            <person name="Barry K.W."/>
            <person name="Bougher N.L."/>
            <person name="Buchanan P."/>
            <person name="Buyck B."/>
            <person name="Bense V."/>
            <person name="Catcheside P."/>
            <person name="Chovatia M."/>
            <person name="Cooper J."/>
            <person name="Damon W."/>
            <person name="Desjardin D."/>
            <person name="Finy P."/>
            <person name="Geml J."/>
            <person name="Haridas S."/>
            <person name="Hughes K."/>
            <person name="Justo A."/>
            <person name="Karasinski D."/>
            <person name="Kautmanova I."/>
            <person name="Kiss B."/>
            <person name="Kocsube S."/>
            <person name="Kotiranta H."/>
            <person name="LaButti K.M."/>
            <person name="Lechner B.E."/>
            <person name="Liimatainen K."/>
            <person name="Lipzen A."/>
            <person name="Lukacs Z."/>
            <person name="Mihaltcheva S."/>
            <person name="Morgado L.N."/>
            <person name="Niskanen T."/>
            <person name="Noordeloos M.E."/>
            <person name="Ohm R.A."/>
            <person name="Ortiz-Santana B."/>
            <person name="Ovrebo C."/>
            <person name="Racz N."/>
            <person name="Riley R."/>
            <person name="Savchenko A."/>
            <person name="Shiryaev A."/>
            <person name="Soop K."/>
            <person name="Spirin V."/>
            <person name="Szebenyi C."/>
            <person name="Tomsovsky M."/>
            <person name="Tulloss R.E."/>
            <person name="Uehling J."/>
            <person name="Grigoriev I.V."/>
            <person name="Vagvolgyi C."/>
            <person name="Papp T."/>
            <person name="Martin F.M."/>
            <person name="Miettinen O."/>
            <person name="Hibbett D.S."/>
            <person name="Nagy L.G."/>
        </authorList>
    </citation>
    <scope>NUCLEOTIDE SEQUENCE [LARGE SCALE GENOMIC DNA]</scope>
    <source>
        <strain evidence="2 3">FP101781</strain>
    </source>
</reference>
<accession>A0A4Y7SLI2</accession>
<protein>
    <submittedName>
        <fullName evidence="2">Uncharacterized protein</fullName>
    </submittedName>
</protein>
<evidence type="ECO:0000313" key="2">
    <source>
        <dbReference type="EMBL" id="TEB22743.1"/>
    </source>
</evidence>
<evidence type="ECO:0000256" key="1">
    <source>
        <dbReference type="SAM" id="MobiDB-lite"/>
    </source>
</evidence>
<dbReference type="Proteomes" id="UP000298030">
    <property type="component" value="Unassembled WGS sequence"/>
</dbReference>
<evidence type="ECO:0000313" key="3">
    <source>
        <dbReference type="Proteomes" id="UP000298030"/>
    </source>
</evidence>
<dbReference type="AlphaFoldDB" id="A0A4Y7SLI2"/>